<name>A0ACB7SE77_HYAAI</name>
<organism evidence="1 2">
    <name type="scientific">Hyalomma asiaticum</name>
    <name type="common">Tick</name>
    <dbReference type="NCBI Taxonomy" id="266040"/>
    <lineage>
        <taxon>Eukaryota</taxon>
        <taxon>Metazoa</taxon>
        <taxon>Ecdysozoa</taxon>
        <taxon>Arthropoda</taxon>
        <taxon>Chelicerata</taxon>
        <taxon>Arachnida</taxon>
        <taxon>Acari</taxon>
        <taxon>Parasitiformes</taxon>
        <taxon>Ixodida</taxon>
        <taxon>Ixodoidea</taxon>
        <taxon>Ixodidae</taxon>
        <taxon>Hyalomminae</taxon>
        <taxon>Hyalomma</taxon>
    </lineage>
</organism>
<proteinExistence type="predicted"/>
<sequence length="129" mass="13632">MGLAPPILDMLCSSPYPFCCRIASYKEVLLATAIDSCVKLFLEDFTCVPQDLPVSCDDLPDMFEVLLPTSFVANIGVFECVAKADFTASPEPPGVPRVSRNSRAARPGLAFGAAASYDAIANASGPGRL</sequence>
<gene>
    <name evidence="1" type="ORF">HPB50_002829</name>
</gene>
<reference evidence="1" key="1">
    <citation type="submission" date="2020-05" db="EMBL/GenBank/DDBJ databases">
        <title>Large-scale comparative analyses of tick genomes elucidate their genetic diversity and vector capacities.</title>
        <authorList>
            <person name="Jia N."/>
            <person name="Wang J."/>
            <person name="Shi W."/>
            <person name="Du L."/>
            <person name="Sun Y."/>
            <person name="Zhan W."/>
            <person name="Jiang J."/>
            <person name="Wang Q."/>
            <person name="Zhang B."/>
            <person name="Ji P."/>
            <person name="Sakyi L.B."/>
            <person name="Cui X."/>
            <person name="Yuan T."/>
            <person name="Jiang B."/>
            <person name="Yang W."/>
            <person name="Lam T.T.-Y."/>
            <person name="Chang Q."/>
            <person name="Ding S."/>
            <person name="Wang X."/>
            <person name="Zhu J."/>
            <person name="Ruan X."/>
            <person name="Zhao L."/>
            <person name="Wei J."/>
            <person name="Que T."/>
            <person name="Du C."/>
            <person name="Cheng J."/>
            <person name="Dai P."/>
            <person name="Han X."/>
            <person name="Huang E."/>
            <person name="Gao Y."/>
            <person name="Liu J."/>
            <person name="Shao H."/>
            <person name="Ye R."/>
            <person name="Li L."/>
            <person name="Wei W."/>
            <person name="Wang X."/>
            <person name="Wang C."/>
            <person name="Yang T."/>
            <person name="Huo Q."/>
            <person name="Li W."/>
            <person name="Guo W."/>
            <person name="Chen H."/>
            <person name="Zhou L."/>
            <person name="Ni X."/>
            <person name="Tian J."/>
            <person name="Zhou Y."/>
            <person name="Sheng Y."/>
            <person name="Liu T."/>
            <person name="Pan Y."/>
            <person name="Xia L."/>
            <person name="Li J."/>
            <person name="Zhao F."/>
            <person name="Cao W."/>
        </authorList>
    </citation>
    <scope>NUCLEOTIDE SEQUENCE</scope>
    <source>
        <strain evidence="1">Hyas-2018</strain>
    </source>
</reference>
<evidence type="ECO:0000313" key="1">
    <source>
        <dbReference type="EMBL" id="KAH6932074.1"/>
    </source>
</evidence>
<keyword evidence="2" id="KW-1185">Reference proteome</keyword>
<dbReference type="Proteomes" id="UP000821845">
    <property type="component" value="Chromosome 4"/>
</dbReference>
<accession>A0ACB7SE77</accession>
<dbReference type="EMBL" id="CM023484">
    <property type="protein sequence ID" value="KAH6932074.1"/>
    <property type="molecule type" value="Genomic_DNA"/>
</dbReference>
<evidence type="ECO:0000313" key="2">
    <source>
        <dbReference type="Proteomes" id="UP000821845"/>
    </source>
</evidence>
<protein>
    <submittedName>
        <fullName evidence="1">Uncharacterized protein</fullName>
    </submittedName>
</protein>
<comment type="caution">
    <text evidence="1">The sequence shown here is derived from an EMBL/GenBank/DDBJ whole genome shotgun (WGS) entry which is preliminary data.</text>
</comment>